<dbReference type="EMBL" id="BQKI01000002">
    <property type="protein sequence ID" value="GJM87813.1"/>
    <property type="molecule type" value="Genomic_DNA"/>
</dbReference>
<proteinExistence type="predicted"/>
<dbReference type="Pfam" id="PF04195">
    <property type="entry name" value="Transposase_28"/>
    <property type="match status" value="1"/>
</dbReference>
<evidence type="ECO:0000259" key="1">
    <source>
        <dbReference type="Pfam" id="PF04195"/>
    </source>
</evidence>
<protein>
    <recommendedName>
        <fullName evidence="1">Transposase (putative) gypsy type domain-containing protein</fullName>
    </recommendedName>
</protein>
<comment type="caution">
    <text evidence="2">The sequence shown here is derived from an EMBL/GenBank/DDBJ whole genome shotgun (WGS) entry which is preliminary data.</text>
</comment>
<dbReference type="InterPro" id="IPR007321">
    <property type="entry name" value="Transposase_28"/>
</dbReference>
<keyword evidence="3" id="KW-1185">Reference proteome</keyword>
<dbReference type="Proteomes" id="UP001054889">
    <property type="component" value="Unassembled WGS sequence"/>
</dbReference>
<organism evidence="2 3">
    <name type="scientific">Eleusine coracana subsp. coracana</name>
    <dbReference type="NCBI Taxonomy" id="191504"/>
    <lineage>
        <taxon>Eukaryota</taxon>
        <taxon>Viridiplantae</taxon>
        <taxon>Streptophyta</taxon>
        <taxon>Embryophyta</taxon>
        <taxon>Tracheophyta</taxon>
        <taxon>Spermatophyta</taxon>
        <taxon>Magnoliopsida</taxon>
        <taxon>Liliopsida</taxon>
        <taxon>Poales</taxon>
        <taxon>Poaceae</taxon>
        <taxon>PACMAD clade</taxon>
        <taxon>Chloridoideae</taxon>
        <taxon>Cynodonteae</taxon>
        <taxon>Eleusininae</taxon>
        <taxon>Eleusine</taxon>
    </lineage>
</organism>
<accession>A0AAV5BQC3</accession>
<dbReference type="PANTHER" id="PTHR33026">
    <property type="entry name" value="OS06G0360600 PROTEIN"/>
    <property type="match status" value="1"/>
</dbReference>
<reference evidence="2" key="1">
    <citation type="journal article" date="2018" name="DNA Res.">
        <title>Multiple hybrid de novo genome assembly of finger millet, an orphan allotetraploid crop.</title>
        <authorList>
            <person name="Hatakeyama M."/>
            <person name="Aluri S."/>
            <person name="Balachadran M.T."/>
            <person name="Sivarajan S.R."/>
            <person name="Patrignani A."/>
            <person name="Gruter S."/>
            <person name="Poveda L."/>
            <person name="Shimizu-Inatsugi R."/>
            <person name="Baeten J."/>
            <person name="Francoijs K.J."/>
            <person name="Nataraja K.N."/>
            <person name="Reddy Y.A.N."/>
            <person name="Phadnis S."/>
            <person name="Ravikumar R.L."/>
            <person name="Schlapbach R."/>
            <person name="Sreeman S.M."/>
            <person name="Shimizu K.K."/>
        </authorList>
    </citation>
    <scope>NUCLEOTIDE SEQUENCE</scope>
</reference>
<evidence type="ECO:0000313" key="2">
    <source>
        <dbReference type="EMBL" id="GJM87813.1"/>
    </source>
</evidence>
<dbReference type="PANTHER" id="PTHR33026:SF7">
    <property type="entry name" value="OS03G0100275 PROTEIN"/>
    <property type="match status" value="1"/>
</dbReference>
<sequence length="91" mass="9952">MESLVETGLLPALFKAVEWIIPENETVPDPPSGYVVSLVPFHERGVDSPGSKFLRGLLHHYEIEPQHSNPNGVLHIVLFVTLSPLAVVACV</sequence>
<reference evidence="2" key="2">
    <citation type="submission" date="2021-12" db="EMBL/GenBank/DDBJ databases">
        <title>Resequencing data analysis of finger millet.</title>
        <authorList>
            <person name="Hatakeyama M."/>
            <person name="Aluri S."/>
            <person name="Balachadran M.T."/>
            <person name="Sivarajan S.R."/>
            <person name="Poveda L."/>
            <person name="Shimizu-Inatsugi R."/>
            <person name="Schlapbach R."/>
            <person name="Sreeman S.M."/>
            <person name="Shimizu K.K."/>
        </authorList>
    </citation>
    <scope>NUCLEOTIDE SEQUENCE</scope>
</reference>
<name>A0AAV5BQC3_ELECO</name>
<gene>
    <name evidence="2" type="primary">ga03806</name>
    <name evidence="2" type="ORF">PR202_ga03806</name>
</gene>
<dbReference type="AlphaFoldDB" id="A0AAV5BQC3"/>
<feature type="domain" description="Transposase (putative) gypsy type" evidence="1">
    <location>
        <begin position="36"/>
        <end position="83"/>
    </location>
</feature>
<evidence type="ECO:0000313" key="3">
    <source>
        <dbReference type="Proteomes" id="UP001054889"/>
    </source>
</evidence>